<feature type="transmembrane region" description="Helical" evidence="1">
    <location>
        <begin position="67"/>
        <end position="84"/>
    </location>
</feature>
<protein>
    <submittedName>
        <fullName evidence="2">Uncharacterized protein</fullName>
    </submittedName>
</protein>
<evidence type="ECO:0000313" key="2">
    <source>
        <dbReference type="EMBL" id="MCA9726291.1"/>
    </source>
</evidence>
<keyword evidence="1" id="KW-0812">Transmembrane</keyword>
<organism evidence="2 3">
    <name type="scientific">Eiseniibacteriota bacterium</name>
    <dbReference type="NCBI Taxonomy" id="2212470"/>
    <lineage>
        <taxon>Bacteria</taxon>
        <taxon>Candidatus Eiseniibacteriota</taxon>
    </lineage>
</organism>
<dbReference type="AlphaFoldDB" id="A0A956LY83"/>
<feature type="non-terminal residue" evidence="2">
    <location>
        <position position="1"/>
    </location>
</feature>
<keyword evidence="1" id="KW-1133">Transmembrane helix</keyword>
<reference evidence="2" key="2">
    <citation type="journal article" date="2021" name="Microbiome">
        <title>Successional dynamics and alternative stable states in a saline activated sludge microbial community over 9 years.</title>
        <authorList>
            <person name="Wang Y."/>
            <person name="Ye J."/>
            <person name="Ju F."/>
            <person name="Liu L."/>
            <person name="Boyd J.A."/>
            <person name="Deng Y."/>
            <person name="Parks D.H."/>
            <person name="Jiang X."/>
            <person name="Yin X."/>
            <person name="Woodcroft B.J."/>
            <person name="Tyson G.W."/>
            <person name="Hugenholtz P."/>
            <person name="Polz M.F."/>
            <person name="Zhang T."/>
        </authorList>
    </citation>
    <scope>NUCLEOTIDE SEQUENCE</scope>
    <source>
        <strain evidence="2">HKST-UBA01</strain>
    </source>
</reference>
<dbReference type="Proteomes" id="UP000697710">
    <property type="component" value="Unassembled WGS sequence"/>
</dbReference>
<name>A0A956LY83_UNCEI</name>
<gene>
    <name evidence="2" type="ORF">KC729_01315</name>
</gene>
<sequence length="107" mass="12080">RGVVDYVVLSLLVLAILWNVIQLTRRVHAVGGGRSVWHVQRTVLFWIVGLMNSVLIRPELAGSWRNYVGWGMLALAVFDTVLLFRSERRAIAMQVVAETGQPVPERE</sequence>
<comment type="caution">
    <text evidence="2">The sequence shown here is derived from an EMBL/GenBank/DDBJ whole genome shotgun (WGS) entry which is preliminary data.</text>
</comment>
<feature type="transmembrane region" description="Helical" evidence="1">
    <location>
        <begin position="6"/>
        <end position="24"/>
    </location>
</feature>
<reference evidence="2" key="1">
    <citation type="submission" date="2020-04" db="EMBL/GenBank/DDBJ databases">
        <authorList>
            <person name="Zhang T."/>
        </authorList>
    </citation>
    <scope>NUCLEOTIDE SEQUENCE</scope>
    <source>
        <strain evidence="2">HKST-UBA01</strain>
    </source>
</reference>
<dbReference type="EMBL" id="JAGQHR010000016">
    <property type="protein sequence ID" value="MCA9726291.1"/>
    <property type="molecule type" value="Genomic_DNA"/>
</dbReference>
<accession>A0A956LY83</accession>
<proteinExistence type="predicted"/>
<feature type="transmembrane region" description="Helical" evidence="1">
    <location>
        <begin position="36"/>
        <end position="55"/>
    </location>
</feature>
<evidence type="ECO:0000313" key="3">
    <source>
        <dbReference type="Proteomes" id="UP000697710"/>
    </source>
</evidence>
<evidence type="ECO:0000256" key="1">
    <source>
        <dbReference type="SAM" id="Phobius"/>
    </source>
</evidence>
<keyword evidence="1" id="KW-0472">Membrane</keyword>